<reference evidence="1 2" key="1">
    <citation type="submission" date="2020-08" db="EMBL/GenBank/DDBJ databases">
        <authorList>
            <person name="Liu C."/>
            <person name="Sun Q."/>
        </authorList>
    </citation>
    <scope>NUCLEOTIDE SEQUENCE [LARGE SCALE GENOMIC DNA]</scope>
    <source>
        <strain evidence="1 2">NSJ-61</strain>
    </source>
</reference>
<dbReference type="RefSeq" id="WP_117536156.1">
    <property type="nucleotide sequence ID" value="NZ_CP060636.1"/>
</dbReference>
<keyword evidence="2" id="KW-1185">Reference proteome</keyword>
<sequence>MKYIWRKKYQRWQMLDTNGHMVYVLHKKFTRLEMTKGNTQIGYGYIEETKDGIIYHYKNDQYRGKAIYDDKQESLILHLDGLKIYLKQTVTGCLIRYENQMIVIQENQESYICESEIKPLYLSICFLFFMMMKEKDELIMM</sequence>
<gene>
    <name evidence="1" type="ORF">H9Q80_02285</name>
</gene>
<dbReference type="KEGG" id="ehn:H9Q80_02285"/>
<dbReference type="EMBL" id="CP060636">
    <property type="protein sequence ID" value="QNM12802.1"/>
    <property type="molecule type" value="Genomic_DNA"/>
</dbReference>
<protein>
    <submittedName>
        <fullName evidence="1">Uncharacterized protein</fullName>
    </submittedName>
</protein>
<organism evidence="1 2">
    <name type="scientific">[Eubacterium] hominis</name>
    <dbReference type="NCBI Taxonomy" id="2764325"/>
    <lineage>
        <taxon>Bacteria</taxon>
        <taxon>Bacillati</taxon>
        <taxon>Bacillota</taxon>
        <taxon>Erysipelotrichia</taxon>
        <taxon>Erysipelotrichales</taxon>
        <taxon>Erysipelotrichaceae</taxon>
        <taxon>Amedibacillus</taxon>
    </lineage>
</organism>
<evidence type="ECO:0000313" key="2">
    <source>
        <dbReference type="Proteomes" id="UP000515856"/>
    </source>
</evidence>
<name>A0A7G9GPS0_9FIRM</name>
<dbReference type="Proteomes" id="UP000515856">
    <property type="component" value="Chromosome"/>
</dbReference>
<evidence type="ECO:0000313" key="1">
    <source>
        <dbReference type="EMBL" id="QNM12802.1"/>
    </source>
</evidence>
<proteinExistence type="predicted"/>
<accession>A0A7G9GPS0</accession>
<dbReference type="AlphaFoldDB" id="A0A7G9GPS0"/>